<organism evidence="3 4">
    <name type="scientific">Neolewinella antarctica</name>
    <dbReference type="NCBI Taxonomy" id="442734"/>
    <lineage>
        <taxon>Bacteria</taxon>
        <taxon>Pseudomonadati</taxon>
        <taxon>Bacteroidota</taxon>
        <taxon>Saprospiria</taxon>
        <taxon>Saprospirales</taxon>
        <taxon>Lewinellaceae</taxon>
        <taxon>Neolewinella</taxon>
    </lineage>
</organism>
<dbReference type="RefSeq" id="WP_168040184.1">
    <property type="nucleotide sequence ID" value="NZ_JAATJH010000010.1"/>
</dbReference>
<evidence type="ECO:0000256" key="1">
    <source>
        <dbReference type="SAM" id="SignalP"/>
    </source>
</evidence>
<dbReference type="SUPFAM" id="SSF50960">
    <property type="entry name" value="TolB, C-terminal domain"/>
    <property type="match status" value="1"/>
</dbReference>
<gene>
    <name evidence="3" type="ORF">GGR27_003834</name>
</gene>
<dbReference type="Proteomes" id="UP000770785">
    <property type="component" value="Unassembled WGS sequence"/>
</dbReference>
<evidence type="ECO:0000313" key="4">
    <source>
        <dbReference type="Proteomes" id="UP000770785"/>
    </source>
</evidence>
<comment type="caution">
    <text evidence="3">The sequence shown here is derived from an EMBL/GenBank/DDBJ whole genome shotgun (WGS) entry which is preliminary data.</text>
</comment>
<dbReference type="InterPro" id="IPR026444">
    <property type="entry name" value="Secre_tail"/>
</dbReference>
<feature type="signal peptide" evidence="1">
    <location>
        <begin position="1"/>
        <end position="30"/>
    </location>
</feature>
<keyword evidence="4" id="KW-1185">Reference proteome</keyword>
<name>A0ABX0XHI7_9BACT</name>
<evidence type="ECO:0000313" key="3">
    <source>
        <dbReference type="EMBL" id="NJC28311.1"/>
    </source>
</evidence>
<accession>A0ABX0XHI7</accession>
<dbReference type="Pfam" id="PF18962">
    <property type="entry name" value="Por_Secre_tail"/>
    <property type="match status" value="1"/>
</dbReference>
<sequence>MNSNSTSLLRKLLTRGLLFLSLCGPTLLPAQEFVANIAQDNADAGIGEFQSNDDYLVFSASDGGPRALYYTDQSGETPRKFLVEFSSPTEEPSRAILLDDKLYVTTFDFGDNDGSPRLYVADLGNQTLTPLISGSQNGFTPQNFNGAATLGNRTLLYFGSRVIWSTDGTMAGTNVVTELQEGSFESAITGVDSLNYFLFGDFFTGSVVYRTDGTEEGTYSIIPDSLTGRAFRYFSITPFRNKSYFVVSSPGTPSRLFVTDGTVDGTKPFTGTSGRAPDGPQFSPQVVGDSLYFVESLRDSIIFLRTDDITIDTHRVISGFNGGRPYNFSIGRPYIFYNQADENRLVSLWRTDGTAAGTVRLKSYFNNPADQVNVGRERIRTADGGTLFRAEAAGKGEELFYASGTGDTAVLVRDIYPGPIGSNPEGLTTFGGQVYFTAVDGQAGRELWTAFDDGTGYVAQRVLDLNTIETGSSPGRFTVLNDKLIFEAGTSCTGREVFVSDGTAGGTQLLKDLAPGSESLGAFVPTQIGDELFFAADDGVSSSSVYRTDGTPAGTRKAFTFANGRVPFSPLAFRGKIIATGLTARTEFFGPVTVSYDPMTERIDTLLTYRSNGSFISGGGNSVVLNDSVLLFLTSIEDRLDLYATDGTAVGTRMIKSFAEDFPFRMRAANGIAYFGARDPDLGEELFRSDGTAEGTFAITDINPGLGDSRINSAYPAGDYIYFEASSGRFEPRFLYRTQGVRDDAELIRTASGLSFSANLFNSIVYDGDLFVAGITDDSKQDLWRVGREDGVAREVAAISDSRFGSQPRGFAVFRDTLYLTAETEATGRELYRTDGTAAGTVRLTDLNPGAGDGLDDELFVYANDLYFSGNDGLTGSELWRYGFSGELTNDDPNDVGAVCPAVTGVSGAPALIGFSAFPVPTAGQLTVTLPMVSDYGVEVTDLTGRTILTTRMSQTDVLDTRSLRDGLYLLRVRDELSGAVGVQKIVIRHR</sequence>
<keyword evidence="1" id="KW-0732">Signal</keyword>
<dbReference type="EMBL" id="JAATJH010000010">
    <property type="protein sequence ID" value="NJC28311.1"/>
    <property type="molecule type" value="Genomic_DNA"/>
</dbReference>
<feature type="chain" id="PRO_5045932218" evidence="1">
    <location>
        <begin position="31"/>
        <end position="991"/>
    </location>
</feature>
<protein>
    <submittedName>
        <fullName evidence="3">ELWxxDGT repeat protein</fullName>
    </submittedName>
</protein>
<reference evidence="3 4" key="1">
    <citation type="submission" date="2020-03" db="EMBL/GenBank/DDBJ databases">
        <title>Genomic Encyclopedia of Type Strains, Phase IV (KMG-IV): sequencing the most valuable type-strain genomes for metagenomic binning, comparative biology and taxonomic classification.</title>
        <authorList>
            <person name="Goeker M."/>
        </authorList>
    </citation>
    <scope>NUCLEOTIDE SEQUENCE [LARGE SCALE GENOMIC DNA]</scope>
    <source>
        <strain evidence="3 4">DSM 105096</strain>
    </source>
</reference>
<dbReference type="NCBIfam" id="TIGR04183">
    <property type="entry name" value="Por_Secre_tail"/>
    <property type="match status" value="1"/>
</dbReference>
<evidence type="ECO:0000259" key="2">
    <source>
        <dbReference type="Pfam" id="PF18962"/>
    </source>
</evidence>
<feature type="domain" description="Secretion system C-terminal sorting" evidence="2">
    <location>
        <begin position="918"/>
        <end position="988"/>
    </location>
</feature>
<proteinExistence type="predicted"/>